<dbReference type="STRING" id="910347.SAMN05421773_12522"/>
<organism evidence="6 7">
    <name type="scientific">Streptomyces aidingensis</name>
    <dbReference type="NCBI Taxonomy" id="910347"/>
    <lineage>
        <taxon>Bacteria</taxon>
        <taxon>Bacillati</taxon>
        <taxon>Actinomycetota</taxon>
        <taxon>Actinomycetes</taxon>
        <taxon>Kitasatosporales</taxon>
        <taxon>Streptomycetaceae</taxon>
        <taxon>Streptomyces</taxon>
    </lineage>
</organism>
<dbReference type="GO" id="GO:0046872">
    <property type="term" value="F:metal ion binding"/>
    <property type="evidence" value="ECO:0007669"/>
    <property type="project" value="UniProtKB-KW"/>
</dbReference>
<evidence type="ECO:0000256" key="2">
    <source>
        <dbReference type="ARBA" id="ARBA00022679"/>
    </source>
</evidence>
<gene>
    <name evidence="6" type="ORF">SAMN05421773_12522</name>
</gene>
<dbReference type="EMBL" id="FOLM01000025">
    <property type="protein sequence ID" value="SFD71847.1"/>
    <property type="molecule type" value="Genomic_DNA"/>
</dbReference>
<dbReference type="Pfam" id="PF01501">
    <property type="entry name" value="Glyco_transf_8"/>
    <property type="match status" value="1"/>
</dbReference>
<sequence>MASKPVGERLRSTARRAASRVVNRAAAHGITSDRARALEERARVLEERARVLEERARTLDNRGRELEKELRRALKRSTVLENQRDRFRPAALAIDALARKLGLDFDPAAGAGHLRQAVGRLQAEALLVHGVLHGEGLDDAVVGAVRALLADPQHIARARALCTALLEDERTRPGAWVALGHYLLVWGSREKAHGAFSRAPVDLIARTAAGEALSCAFHADPAAGQELASRLVAEPGLSGQAAFAVAGVLTGEHRLALARRALRRAEESGPHTGLLARDIARLGEWLRERPEELDTVAPPRTRPAIGLIHYGHPHHELESSDIGDYTQTVAVLGHLLRRNGLTLHTDDTGLAGALDTLRACIPPEIRLDRPAADADLVPVSRDASRRDALPEPTWTIVFGWYMRRIWGRHDFPLHPAIRPLFLSFHLNRSEILTPGAVAYLKKYGPVGCRDWHTVDRLLSHGVDAFFSGCVTTTTYFTGGIRRPGTGAPGTGEVDARGQAPGTGLTQVTTEVNDRSFGANLLAAHEHHLVLRDAHERLRTSRLHVYLPATSMGVPVDFEPRNAADIRFEGLAGLTPGSPEITAIQERISGLLDTVLGPVTSGAEEKEVYDAWREATAPLVGLARERRARWQAFRPPVESLATAADPVRENAVHLGEGGDVHVAIALDQNLVEQAPVVLEGIDTHTASDVRVHVMTRGIGPETVGDWAKAFPRLKFSHYRFDEVGYGEIRGMLSHTTVSTMDRLLLPDILSGLDRVVYLDIDVAVLGDVRELWEFGLGGAALAARPTASEWAESGLRSVYRSAQRLPVEPAHEFRAYMHARVGGDFTSFNAGILVLDLARMRADGFTEHFAGIAGRYGLNDQDVLCCYAGEGAARLPDRWNAFPTREPVGEDVRLLHYAGGAKPWSDLPVPEKHRWTALRDRYLARARRAGIR</sequence>
<keyword evidence="1" id="KW-0328">Glycosyltransferase</keyword>
<dbReference type="GO" id="GO:0016757">
    <property type="term" value="F:glycosyltransferase activity"/>
    <property type="evidence" value="ECO:0007669"/>
    <property type="project" value="UniProtKB-KW"/>
</dbReference>
<dbReference type="PANTHER" id="PTHR13778">
    <property type="entry name" value="GLYCOSYLTRANSFERASE 8 DOMAIN-CONTAINING PROTEIN"/>
    <property type="match status" value="1"/>
</dbReference>
<keyword evidence="2 6" id="KW-0808">Transferase</keyword>
<evidence type="ECO:0000256" key="5">
    <source>
        <dbReference type="SAM" id="MobiDB-lite"/>
    </source>
</evidence>
<proteinExistence type="predicted"/>
<keyword evidence="7" id="KW-1185">Reference proteome</keyword>
<evidence type="ECO:0000313" key="6">
    <source>
        <dbReference type="EMBL" id="SFD71847.1"/>
    </source>
</evidence>
<dbReference type="InterPro" id="IPR050748">
    <property type="entry name" value="Glycosyltrans_8_dom-fam"/>
</dbReference>
<dbReference type="InterPro" id="IPR029044">
    <property type="entry name" value="Nucleotide-diphossugar_trans"/>
</dbReference>
<dbReference type="Proteomes" id="UP000199207">
    <property type="component" value="Unassembled WGS sequence"/>
</dbReference>
<evidence type="ECO:0000256" key="1">
    <source>
        <dbReference type="ARBA" id="ARBA00022676"/>
    </source>
</evidence>
<dbReference type="RefSeq" id="WP_107365189.1">
    <property type="nucleotide sequence ID" value="NZ_FOLM01000025.1"/>
</dbReference>
<evidence type="ECO:0000313" key="7">
    <source>
        <dbReference type="Proteomes" id="UP000199207"/>
    </source>
</evidence>
<accession>A0A1I1UM65</accession>
<reference evidence="6 7" key="1">
    <citation type="submission" date="2016-10" db="EMBL/GenBank/DDBJ databases">
        <authorList>
            <person name="de Groot N.N."/>
        </authorList>
    </citation>
    <scope>NUCLEOTIDE SEQUENCE [LARGE SCALE GENOMIC DNA]</scope>
    <source>
        <strain evidence="6 7">CGMCC 4.5739</strain>
    </source>
</reference>
<feature type="region of interest" description="Disordered" evidence="5">
    <location>
        <begin position="481"/>
        <end position="503"/>
    </location>
</feature>
<dbReference type="AlphaFoldDB" id="A0A1I1UM65"/>
<feature type="coiled-coil region" evidence="4">
    <location>
        <begin position="34"/>
        <end position="83"/>
    </location>
</feature>
<evidence type="ECO:0000256" key="3">
    <source>
        <dbReference type="ARBA" id="ARBA00022723"/>
    </source>
</evidence>
<dbReference type="InterPro" id="IPR002495">
    <property type="entry name" value="Glyco_trans_8"/>
</dbReference>
<dbReference type="PANTHER" id="PTHR13778:SF47">
    <property type="entry name" value="LIPOPOLYSACCHARIDE 1,3-GALACTOSYLTRANSFERASE"/>
    <property type="match status" value="1"/>
</dbReference>
<keyword evidence="3" id="KW-0479">Metal-binding</keyword>
<evidence type="ECO:0000256" key="4">
    <source>
        <dbReference type="SAM" id="Coils"/>
    </source>
</evidence>
<dbReference type="SUPFAM" id="SSF53448">
    <property type="entry name" value="Nucleotide-diphospho-sugar transferases"/>
    <property type="match status" value="1"/>
</dbReference>
<keyword evidence="4" id="KW-0175">Coiled coil</keyword>
<dbReference type="OrthoDB" id="5672604at2"/>
<dbReference type="Gene3D" id="3.90.550.10">
    <property type="entry name" value="Spore Coat Polysaccharide Biosynthesis Protein SpsA, Chain A"/>
    <property type="match status" value="1"/>
</dbReference>
<name>A0A1I1UM65_9ACTN</name>
<protein>
    <submittedName>
        <fullName evidence="6">Lipopolysaccharide biosynthesis protein, LPS:glycosyltransferase</fullName>
    </submittedName>
</protein>